<sequence length="117" mass="13055">MTVDVTVVSRQLTWCHILTQLLRKGTPSDADSVNFNLEHKNLKKKKTTEISPHNSYMHCTKGFKSGNGAPSPPIFLSTSPVQVAQCPAIIKIFIMFSMGPQMNDMKQKNISLRHSAK</sequence>
<gene>
    <name evidence="1" type="ORF">AMECASPLE_020412</name>
</gene>
<dbReference type="EMBL" id="JAHRIP010048724">
    <property type="protein sequence ID" value="MEQ2299958.1"/>
    <property type="molecule type" value="Genomic_DNA"/>
</dbReference>
<evidence type="ECO:0000313" key="2">
    <source>
        <dbReference type="Proteomes" id="UP001469553"/>
    </source>
</evidence>
<proteinExistence type="predicted"/>
<accession>A0ABV0Z368</accession>
<keyword evidence="2" id="KW-1185">Reference proteome</keyword>
<reference evidence="1 2" key="1">
    <citation type="submission" date="2021-06" db="EMBL/GenBank/DDBJ databases">
        <authorList>
            <person name="Palmer J.M."/>
        </authorList>
    </citation>
    <scope>NUCLEOTIDE SEQUENCE [LARGE SCALE GENOMIC DNA]</scope>
    <source>
        <strain evidence="1 2">AS_MEX2019</strain>
        <tissue evidence="1">Muscle</tissue>
    </source>
</reference>
<dbReference type="Proteomes" id="UP001469553">
    <property type="component" value="Unassembled WGS sequence"/>
</dbReference>
<protein>
    <submittedName>
        <fullName evidence="1">Uncharacterized protein</fullName>
    </submittedName>
</protein>
<organism evidence="1 2">
    <name type="scientific">Ameca splendens</name>
    <dbReference type="NCBI Taxonomy" id="208324"/>
    <lineage>
        <taxon>Eukaryota</taxon>
        <taxon>Metazoa</taxon>
        <taxon>Chordata</taxon>
        <taxon>Craniata</taxon>
        <taxon>Vertebrata</taxon>
        <taxon>Euteleostomi</taxon>
        <taxon>Actinopterygii</taxon>
        <taxon>Neopterygii</taxon>
        <taxon>Teleostei</taxon>
        <taxon>Neoteleostei</taxon>
        <taxon>Acanthomorphata</taxon>
        <taxon>Ovalentaria</taxon>
        <taxon>Atherinomorphae</taxon>
        <taxon>Cyprinodontiformes</taxon>
        <taxon>Goodeidae</taxon>
        <taxon>Ameca</taxon>
    </lineage>
</organism>
<comment type="caution">
    <text evidence="1">The sequence shown here is derived from an EMBL/GenBank/DDBJ whole genome shotgun (WGS) entry which is preliminary data.</text>
</comment>
<name>A0ABV0Z368_9TELE</name>
<evidence type="ECO:0000313" key="1">
    <source>
        <dbReference type="EMBL" id="MEQ2299958.1"/>
    </source>
</evidence>